<keyword evidence="3" id="KW-0349">Heme</keyword>
<evidence type="ECO:0000313" key="11">
    <source>
        <dbReference type="EMBL" id="WPB05616.1"/>
    </source>
</evidence>
<evidence type="ECO:0000256" key="3">
    <source>
        <dbReference type="ARBA" id="ARBA00022617"/>
    </source>
</evidence>
<evidence type="ECO:0000256" key="5">
    <source>
        <dbReference type="ARBA" id="ARBA00023002"/>
    </source>
</evidence>
<protein>
    <submittedName>
        <fullName evidence="10">Aromatic peroxygenase</fullName>
    </submittedName>
</protein>
<evidence type="ECO:0000256" key="8">
    <source>
        <dbReference type="SAM" id="SignalP"/>
    </source>
</evidence>
<evidence type="ECO:0000259" key="9">
    <source>
        <dbReference type="PROSITE" id="PS51405"/>
    </source>
</evidence>
<comment type="cofactor">
    <cofactor evidence="1">
        <name>heme b</name>
        <dbReference type="ChEBI" id="CHEBI:60344"/>
    </cofactor>
</comment>
<dbReference type="OrthoDB" id="407298at2759"/>
<dbReference type="EMBL" id="LKMD01000106">
    <property type="protein sequence ID" value="PIA91815.1"/>
    <property type="molecule type" value="Genomic_DNA"/>
</dbReference>
<dbReference type="GO" id="GO:0046872">
    <property type="term" value="F:metal ion binding"/>
    <property type="evidence" value="ECO:0007669"/>
    <property type="project" value="UniProtKB-KW"/>
</dbReference>
<sequence>MSLKALAVLPLVAIQGVLAYPWVASAPGVDSSILKSGAYRRDDPNCPFNPNHEPAAPLTAQFPYNNARFPARGNQRGGYPVPAPGDTAHEFRAPRPGIDIRGPCPGLNAAANHGFLARDGIVTYAELVDAQQNMYNVGFTLANILAIAGVGLDGDLISNKVSLGCDATSRTRSPLSLLASQPGLNGHNKFEADSSLTRNDFFTGPGNDNFRVNTTLFGFMMDTCQGNCGREELSIYREQRWQQSMRENGNFFFGPGSLLLYGAATFLYELFPGEGGSPDEATMMSFFAISKDANGNYVQNSGERVPPNWRPRVESYDSEVTSEILQMYLLNPVLFGGNIGPNNFNGLNSGEAIRNGTLVNTAPGAAACLIYQAIASGFPATFGEAINLPISVLNQITDRLAPFASNFGCPVNHNDGSP</sequence>
<evidence type="ECO:0000313" key="10">
    <source>
        <dbReference type="EMBL" id="PIA91815.1"/>
    </source>
</evidence>
<dbReference type="Pfam" id="PF01328">
    <property type="entry name" value="Peroxidase_2"/>
    <property type="match status" value="1"/>
</dbReference>
<dbReference type="AlphaFoldDB" id="A0A2G5HH51"/>
<reference evidence="10 12" key="1">
    <citation type="submission" date="2015-10" db="EMBL/GenBank/DDBJ databases">
        <title>The cercosporin biosynthetic gene cluster was horizontally transferred to several fungal lineages and shown to be expanded in Cercospora beticola based on microsynteny with recipient genomes.</title>
        <authorList>
            <person name="De Jonge R."/>
            <person name="Ebert M.K."/>
            <person name="Suttle J.C."/>
            <person name="Jurick Ii W.M."/>
            <person name="Secor G.A."/>
            <person name="Thomma B.P."/>
            <person name="Van De Peer Y."/>
            <person name="Bolton M.D."/>
        </authorList>
    </citation>
    <scope>NUCLEOTIDE SEQUENCE [LARGE SCALE GENOMIC DNA]</scope>
    <source>
        <strain evidence="10 12">09-40</strain>
    </source>
</reference>
<dbReference type="SUPFAM" id="SSF47571">
    <property type="entry name" value="Cloroperoxidase"/>
    <property type="match status" value="1"/>
</dbReference>
<dbReference type="GO" id="GO:0004601">
    <property type="term" value="F:peroxidase activity"/>
    <property type="evidence" value="ECO:0007669"/>
    <property type="project" value="UniProtKB-KW"/>
</dbReference>
<dbReference type="Gene3D" id="1.10.489.10">
    <property type="entry name" value="Chloroperoxidase-like"/>
    <property type="match status" value="1"/>
</dbReference>
<evidence type="ECO:0000256" key="2">
    <source>
        <dbReference type="ARBA" id="ARBA00022559"/>
    </source>
</evidence>
<comment type="similarity">
    <text evidence="7">Belongs to the chloroperoxidase family.</text>
</comment>
<keyword evidence="5" id="KW-0560">Oxidoreductase</keyword>
<keyword evidence="6" id="KW-0408">Iron</keyword>
<dbReference type="Proteomes" id="UP001302367">
    <property type="component" value="Chromosome 7"/>
</dbReference>
<evidence type="ECO:0000256" key="6">
    <source>
        <dbReference type="ARBA" id="ARBA00023004"/>
    </source>
</evidence>
<dbReference type="EMBL" id="CP134190">
    <property type="protein sequence ID" value="WPB05616.1"/>
    <property type="molecule type" value="Genomic_DNA"/>
</dbReference>
<feature type="chain" id="PRO_5013794518" evidence="8">
    <location>
        <begin position="20"/>
        <end position="418"/>
    </location>
</feature>
<name>A0A2G5HH51_CERBT</name>
<feature type="domain" description="Heme haloperoxidase family profile" evidence="9">
    <location>
        <begin position="87"/>
        <end position="326"/>
    </location>
</feature>
<evidence type="ECO:0000256" key="1">
    <source>
        <dbReference type="ARBA" id="ARBA00001970"/>
    </source>
</evidence>
<dbReference type="PANTHER" id="PTHR33577:SF15">
    <property type="entry name" value="HEME HALOPEROXIDASE FAMILY PROFILE DOMAIN-CONTAINING PROTEIN"/>
    <property type="match status" value="1"/>
</dbReference>
<evidence type="ECO:0000256" key="7">
    <source>
        <dbReference type="ARBA" id="ARBA00025795"/>
    </source>
</evidence>
<dbReference type="Proteomes" id="UP000230605">
    <property type="component" value="Chromosome 7"/>
</dbReference>
<keyword evidence="8" id="KW-0732">Signal</keyword>
<feature type="signal peptide" evidence="8">
    <location>
        <begin position="1"/>
        <end position="19"/>
    </location>
</feature>
<proteinExistence type="inferred from homology"/>
<evidence type="ECO:0000313" key="13">
    <source>
        <dbReference type="Proteomes" id="UP001302367"/>
    </source>
</evidence>
<accession>A0A2G5HH51</accession>
<keyword evidence="2" id="KW-0575">Peroxidase</keyword>
<dbReference type="PANTHER" id="PTHR33577">
    <property type="entry name" value="STERIGMATOCYSTIN BIOSYNTHESIS PEROXIDASE STCC-RELATED"/>
    <property type="match status" value="1"/>
</dbReference>
<keyword evidence="4" id="KW-0479">Metal-binding</keyword>
<evidence type="ECO:0000313" key="12">
    <source>
        <dbReference type="Proteomes" id="UP000230605"/>
    </source>
</evidence>
<evidence type="ECO:0000256" key="4">
    <source>
        <dbReference type="ARBA" id="ARBA00022723"/>
    </source>
</evidence>
<reference evidence="11 13" key="2">
    <citation type="submission" date="2023-09" db="EMBL/GenBank/DDBJ databases">
        <title>Complete-Gapless Cercospora beticola genome.</title>
        <authorList>
            <person name="Wyatt N.A."/>
            <person name="Spanner R.E."/>
            <person name="Bolton M.D."/>
        </authorList>
    </citation>
    <scope>NUCLEOTIDE SEQUENCE [LARGE SCALE GENOMIC DNA]</scope>
    <source>
        <strain evidence="11">Cb09-40</strain>
    </source>
</reference>
<dbReference type="InterPro" id="IPR000028">
    <property type="entry name" value="Chloroperoxidase"/>
</dbReference>
<organism evidence="10 12">
    <name type="scientific">Cercospora beticola</name>
    <name type="common">Sugarbeet leaf spot fungus</name>
    <dbReference type="NCBI Taxonomy" id="122368"/>
    <lineage>
        <taxon>Eukaryota</taxon>
        <taxon>Fungi</taxon>
        <taxon>Dikarya</taxon>
        <taxon>Ascomycota</taxon>
        <taxon>Pezizomycotina</taxon>
        <taxon>Dothideomycetes</taxon>
        <taxon>Dothideomycetidae</taxon>
        <taxon>Mycosphaerellales</taxon>
        <taxon>Mycosphaerellaceae</taxon>
        <taxon>Cercospora</taxon>
    </lineage>
</organism>
<dbReference type="InterPro" id="IPR036851">
    <property type="entry name" value="Chloroperoxidase-like_sf"/>
</dbReference>
<gene>
    <name evidence="10" type="ORF">CB0940_10027</name>
    <name evidence="11" type="ORF">RHO25_010269</name>
</gene>
<dbReference type="PROSITE" id="PS51405">
    <property type="entry name" value="HEME_HALOPEROXIDASE"/>
    <property type="match status" value="1"/>
</dbReference>
<keyword evidence="13" id="KW-1185">Reference proteome</keyword>